<evidence type="ECO:0000256" key="20">
    <source>
        <dbReference type="ARBA" id="ARBA00025590"/>
    </source>
</evidence>
<evidence type="ECO:0000259" key="26">
    <source>
        <dbReference type="PROSITE" id="PS50158"/>
    </source>
</evidence>
<feature type="region of interest" description="Disordered" evidence="25">
    <location>
        <begin position="870"/>
        <end position="916"/>
    </location>
</feature>
<keyword evidence="29" id="KW-1185">Reference proteome</keyword>
<keyword evidence="11" id="KW-0378">Hydrolase</keyword>
<reference evidence="29" key="1">
    <citation type="submission" date="2018-06" db="EMBL/GenBank/DDBJ databases">
        <authorList>
            <person name="Guldener U."/>
        </authorList>
    </citation>
    <scope>NUCLEOTIDE SEQUENCE [LARGE SCALE GENOMIC DNA]</scope>
    <source>
        <strain evidence="29">UTAD17</strain>
    </source>
</reference>
<dbReference type="AlphaFoldDB" id="A0A376BBJ2"/>
<accession>A0A376BBJ2</accession>
<feature type="region of interest" description="Disordered" evidence="25">
    <location>
        <begin position="1"/>
        <end position="24"/>
    </location>
</feature>
<evidence type="ECO:0000256" key="25">
    <source>
        <dbReference type="SAM" id="MobiDB-lite"/>
    </source>
</evidence>
<keyword evidence="8" id="KW-0540">Nuclease</keyword>
<keyword evidence="24" id="KW-0863">Zinc-finger</keyword>
<keyword evidence="7" id="KW-0548">Nucleotidyltransferase</keyword>
<dbReference type="GO" id="GO:0008270">
    <property type="term" value="F:zinc ion binding"/>
    <property type="evidence" value="ECO:0007669"/>
    <property type="project" value="UniProtKB-KW"/>
</dbReference>
<keyword evidence="17" id="KW-0238">DNA-binding</keyword>
<dbReference type="VEuPathDB" id="FungiDB:SCODWIG_03820"/>
<dbReference type="GO" id="GO:0015074">
    <property type="term" value="P:DNA integration"/>
    <property type="evidence" value="ECO:0007669"/>
    <property type="project" value="UniProtKB-KW"/>
</dbReference>
<dbReference type="SMART" id="SM00343">
    <property type="entry name" value="ZnF_C2HC"/>
    <property type="match status" value="1"/>
</dbReference>
<evidence type="ECO:0000256" key="14">
    <source>
        <dbReference type="ARBA" id="ARBA00022908"/>
    </source>
</evidence>
<organism evidence="28 29">
    <name type="scientific">Saccharomycodes ludwigii</name>
    <dbReference type="NCBI Taxonomy" id="36035"/>
    <lineage>
        <taxon>Eukaryota</taxon>
        <taxon>Fungi</taxon>
        <taxon>Dikarya</taxon>
        <taxon>Ascomycota</taxon>
        <taxon>Saccharomycotina</taxon>
        <taxon>Saccharomycetes</taxon>
        <taxon>Saccharomycodales</taxon>
        <taxon>Saccharomycodaceae</taxon>
        <taxon>Saccharomycodes</taxon>
    </lineage>
</organism>
<comment type="catalytic activity">
    <reaction evidence="1">
        <text>Endonucleolytic cleavage to 5'-phosphomonoester.</text>
        <dbReference type="EC" id="3.1.26.4"/>
    </reaction>
</comment>
<dbReference type="InterPro" id="IPR036875">
    <property type="entry name" value="Znf_CCHC_sf"/>
</dbReference>
<evidence type="ECO:0000256" key="12">
    <source>
        <dbReference type="ARBA" id="ARBA00022842"/>
    </source>
</evidence>
<dbReference type="PANTHER" id="PTHR42648">
    <property type="entry name" value="TRANSPOSASE, PUTATIVE-RELATED"/>
    <property type="match status" value="1"/>
</dbReference>
<dbReference type="GO" id="GO:0003723">
    <property type="term" value="F:RNA binding"/>
    <property type="evidence" value="ECO:0007669"/>
    <property type="project" value="UniProtKB-KW"/>
</dbReference>
<dbReference type="InterPro" id="IPR001584">
    <property type="entry name" value="Integrase_cat-core"/>
</dbReference>
<dbReference type="GO" id="GO:0003887">
    <property type="term" value="F:DNA-directed DNA polymerase activity"/>
    <property type="evidence" value="ECO:0007669"/>
    <property type="project" value="UniProtKB-KW"/>
</dbReference>
<evidence type="ECO:0000256" key="21">
    <source>
        <dbReference type="ARBA" id="ARBA00025615"/>
    </source>
</evidence>
<dbReference type="PROSITE" id="PS50994">
    <property type="entry name" value="INTEGRASE"/>
    <property type="match status" value="1"/>
</dbReference>
<keyword evidence="12" id="KW-0460">Magnesium</keyword>
<dbReference type="PANTHER" id="PTHR42648:SF11">
    <property type="entry name" value="TRANSPOSON TY4-P GAG-POL POLYPROTEIN"/>
    <property type="match status" value="1"/>
</dbReference>
<evidence type="ECO:0000313" key="28">
    <source>
        <dbReference type="EMBL" id="SSD62058.1"/>
    </source>
</evidence>
<dbReference type="GO" id="GO:0005737">
    <property type="term" value="C:cytoplasm"/>
    <property type="evidence" value="ECO:0007669"/>
    <property type="project" value="UniProtKB-SubCell"/>
</dbReference>
<evidence type="ECO:0000259" key="27">
    <source>
        <dbReference type="PROSITE" id="PS50994"/>
    </source>
</evidence>
<evidence type="ECO:0000313" key="29">
    <source>
        <dbReference type="Proteomes" id="UP000262825"/>
    </source>
</evidence>
<keyword evidence="4" id="KW-0963">Cytoplasm</keyword>
<dbReference type="GO" id="GO:0006310">
    <property type="term" value="P:DNA recombination"/>
    <property type="evidence" value="ECO:0007669"/>
    <property type="project" value="UniProtKB-KW"/>
</dbReference>
<comment type="catalytic activity">
    <reaction evidence="23">
        <text>DNA(n) + a 2'-deoxyribonucleoside 5'-triphosphate = DNA(n+1) + diphosphate</text>
        <dbReference type="Rhea" id="RHEA:22508"/>
        <dbReference type="Rhea" id="RHEA-COMP:17339"/>
        <dbReference type="Rhea" id="RHEA-COMP:17340"/>
        <dbReference type="ChEBI" id="CHEBI:33019"/>
        <dbReference type="ChEBI" id="CHEBI:61560"/>
        <dbReference type="ChEBI" id="CHEBI:173112"/>
        <dbReference type="EC" id="2.7.7.7"/>
    </reaction>
</comment>
<dbReference type="PROSITE" id="PS50158">
    <property type="entry name" value="ZF_CCHC"/>
    <property type="match status" value="1"/>
</dbReference>
<proteinExistence type="predicted"/>
<evidence type="ECO:0000256" key="1">
    <source>
        <dbReference type="ARBA" id="ARBA00000077"/>
    </source>
</evidence>
<dbReference type="Proteomes" id="UP000262825">
    <property type="component" value="Unassembled WGS sequence"/>
</dbReference>
<evidence type="ECO:0000256" key="11">
    <source>
        <dbReference type="ARBA" id="ARBA00022801"/>
    </source>
</evidence>
<evidence type="ECO:0000256" key="10">
    <source>
        <dbReference type="ARBA" id="ARBA00022759"/>
    </source>
</evidence>
<dbReference type="Pfam" id="PF00665">
    <property type="entry name" value="rve"/>
    <property type="match status" value="1"/>
</dbReference>
<keyword evidence="9" id="KW-0479">Metal-binding</keyword>
<feature type="compositionally biased region" description="Low complexity" evidence="25">
    <location>
        <begin position="881"/>
        <end position="893"/>
    </location>
</feature>
<comment type="catalytic activity">
    <reaction evidence="22">
        <text>DNA(n) + a 2'-deoxyribonucleoside 5'-triphosphate = DNA(n+1) + diphosphate</text>
        <dbReference type="Rhea" id="RHEA:22508"/>
        <dbReference type="Rhea" id="RHEA-COMP:17339"/>
        <dbReference type="Rhea" id="RHEA-COMP:17340"/>
        <dbReference type="ChEBI" id="CHEBI:33019"/>
        <dbReference type="ChEBI" id="CHEBI:61560"/>
        <dbReference type="ChEBI" id="CHEBI:173112"/>
        <dbReference type="EC" id="2.7.7.49"/>
    </reaction>
</comment>
<dbReference type="SUPFAM" id="SSF57756">
    <property type="entry name" value="Retrovirus zinc finger-like domains"/>
    <property type="match status" value="1"/>
</dbReference>
<sequence length="916" mass="104337">MSHPYNSNNNNTSDQVSSELGTHTGGNSVMLSKDDVLDKFNNLILSFDNKGMDKSNFVPGMKMFIFRMKRDGLGCLLENDAESVLGPETLKMAGEFFLYFKKFFPEGFDSSDGLQILIDIDSGNHDKTNVSEIKDITREWSNLYYDGSVSAATYINNVRNLIAKTKKHHCEMNEYEMKRRIIASMKKGYHKVKDIILLLNRGKLDVDFEDIYEVISNFYDEEEKEITMACRFDKDPFARQVYRNKENYDNKNGTYNKGSNEGSVKNVNSNKPAVCYNCQQEGHIRPDCPELKEKEKEKENEEKVKEVKLVNERENTAPSSTLRLRLVKKVLKTDQYEIKDVMYDTGAETTIVPNEWLHDPKQNFEHFCEDFNGNKINVPYVGVLILKSRGKEFKLEALGTVDTKQMVIGRSSLKNAGLVVNELDNCIYDINTKDVVGQVVEKDDSIYIPGLYIVYPEKLNVLNVSNKKLIDLYHIHVLCGHINVKDLQRSIKIGSIVGVKYDDINWTGIDDFKCDSCMKGKSTYKKHYIGSRASHQDHYDAGEYFHSDLFGPVPDINPRYPNSFITFIDEKSKFRFVYPLRSKSAEAIMNVLQEFIPYVEKNLGKTVKVIHSDQGNEYRNEDVRNYLQEFGIRQIFTTKGDSKANGVAERLNYTLLNDARTLMLNDNIPRSLWFFAVSYSCHVRNGIIAASNAHGLSPRQLLGVDKLDIAKLLPFGTHVILHSKEDDKLSARGIDGYILSPSTSSYGYKVWAKSLRRVIDSSSFKIAYDSFTDYQSRETAIDGFIEDLANNDESLENNEVIPELESENDDQIEEELSEKEYVPIINERDNNDEVTANETINPIPTVNDSVEKIDDSQCDENSEPEIIIDVGNNTENEENVNSDNKFGTDVVSGTEEESSTDSESEFSVEDVNDSEI</sequence>
<dbReference type="GO" id="GO:0004523">
    <property type="term" value="F:RNA-DNA hybrid ribonuclease activity"/>
    <property type="evidence" value="ECO:0007669"/>
    <property type="project" value="UniProtKB-EC"/>
</dbReference>
<evidence type="ECO:0000256" key="5">
    <source>
        <dbReference type="ARBA" id="ARBA00022578"/>
    </source>
</evidence>
<dbReference type="GO" id="GO:0005634">
    <property type="term" value="C:nucleus"/>
    <property type="evidence" value="ECO:0007669"/>
    <property type="project" value="UniProtKB-SubCell"/>
</dbReference>
<comment type="function">
    <text evidence="20">Reverse transcriptase/ribonuclease H (RT) is a multifunctional enzyme that catalyzes the conversion of the retro-elements RNA genome into dsDNA within the VLP. The enzyme displays a DNA polymerase activity that can copy either DNA or RNA templates, and a ribonuclease H (RNase H) activity that cleaves the RNA strand of RNA-DNA heteroduplexes during plus-strand synthesis and hydrolyzes RNA primers. The conversion leads to a linear dsDNA copy of the retrotransposon that includes long terminal repeats (LTRs) at both ends.</text>
</comment>
<dbReference type="InterPro" id="IPR012337">
    <property type="entry name" value="RNaseH-like_sf"/>
</dbReference>
<dbReference type="InterPro" id="IPR036397">
    <property type="entry name" value="RNaseH_sf"/>
</dbReference>
<evidence type="ECO:0000256" key="16">
    <source>
        <dbReference type="ARBA" id="ARBA00022932"/>
    </source>
</evidence>
<keyword evidence="5" id="KW-0815">Transposition</keyword>
<evidence type="ECO:0000256" key="24">
    <source>
        <dbReference type="PROSITE-ProRule" id="PRU00047"/>
    </source>
</evidence>
<evidence type="ECO:0000256" key="18">
    <source>
        <dbReference type="ARBA" id="ARBA00023172"/>
    </source>
</evidence>
<dbReference type="Gene3D" id="3.30.420.10">
    <property type="entry name" value="Ribonuclease H-like superfamily/Ribonuclease H"/>
    <property type="match status" value="1"/>
</dbReference>
<evidence type="ECO:0000256" key="8">
    <source>
        <dbReference type="ARBA" id="ARBA00022722"/>
    </source>
</evidence>
<dbReference type="InterPro" id="IPR039537">
    <property type="entry name" value="Retrotran_Ty1/copia-like"/>
</dbReference>
<feature type="compositionally biased region" description="Acidic residues" evidence="25">
    <location>
        <begin position="894"/>
        <end position="916"/>
    </location>
</feature>
<keyword evidence="24" id="KW-0862">Zinc</keyword>
<keyword evidence="15" id="KW-0695">RNA-directed DNA polymerase</keyword>
<dbReference type="InterPro" id="IPR001878">
    <property type="entry name" value="Znf_CCHC"/>
</dbReference>
<evidence type="ECO:0000256" key="2">
    <source>
        <dbReference type="ARBA" id="ARBA00004123"/>
    </source>
</evidence>
<evidence type="ECO:0000256" key="9">
    <source>
        <dbReference type="ARBA" id="ARBA00022723"/>
    </source>
</evidence>
<evidence type="ECO:0000256" key="15">
    <source>
        <dbReference type="ARBA" id="ARBA00022918"/>
    </source>
</evidence>
<dbReference type="Gene3D" id="4.10.60.10">
    <property type="entry name" value="Zinc finger, CCHC-type"/>
    <property type="match status" value="1"/>
</dbReference>
<evidence type="ECO:0000256" key="3">
    <source>
        <dbReference type="ARBA" id="ARBA00004496"/>
    </source>
</evidence>
<protein>
    <submittedName>
        <fullName evidence="28">Uncharacterized protein</fullName>
    </submittedName>
</protein>
<dbReference type="Pfam" id="PF00098">
    <property type="entry name" value="zf-CCHC"/>
    <property type="match status" value="1"/>
</dbReference>
<evidence type="ECO:0000256" key="6">
    <source>
        <dbReference type="ARBA" id="ARBA00022679"/>
    </source>
</evidence>
<evidence type="ECO:0000256" key="4">
    <source>
        <dbReference type="ARBA" id="ARBA00022490"/>
    </source>
</evidence>
<keyword evidence="10" id="KW-0255">Endonuclease</keyword>
<name>A0A376BBJ2_9ASCO</name>
<evidence type="ECO:0000256" key="23">
    <source>
        <dbReference type="ARBA" id="ARBA00049244"/>
    </source>
</evidence>
<keyword evidence="6" id="KW-0808">Transferase</keyword>
<dbReference type="SUPFAM" id="SSF53098">
    <property type="entry name" value="Ribonuclease H-like"/>
    <property type="match status" value="1"/>
</dbReference>
<keyword evidence="19" id="KW-0539">Nucleus</keyword>
<keyword evidence="18" id="KW-0233">DNA recombination</keyword>
<feature type="domain" description="Integrase catalytic" evidence="27">
    <location>
        <begin position="536"/>
        <end position="706"/>
    </location>
</feature>
<gene>
    <name evidence="28" type="ORF">SCODWIG_03820</name>
</gene>
<evidence type="ECO:0000256" key="19">
    <source>
        <dbReference type="ARBA" id="ARBA00023242"/>
    </source>
</evidence>
<dbReference type="GO" id="GO:0032196">
    <property type="term" value="P:transposition"/>
    <property type="evidence" value="ECO:0007669"/>
    <property type="project" value="UniProtKB-KW"/>
</dbReference>
<keyword evidence="14" id="KW-0229">DNA integration</keyword>
<dbReference type="GO" id="GO:0003964">
    <property type="term" value="F:RNA-directed DNA polymerase activity"/>
    <property type="evidence" value="ECO:0007669"/>
    <property type="project" value="UniProtKB-KW"/>
</dbReference>
<comment type="function">
    <text evidence="21">Integrase (IN) targets the VLP to the nucleus, where a subparticle preintegration complex (PIC) containing at least integrase and the newly synthesized dsDNA copy of the retrotransposon must transit the nuclear membrane. Once in the nucleus, integrase performs the integration of the dsDNA into the host genome.</text>
</comment>
<evidence type="ECO:0000256" key="13">
    <source>
        <dbReference type="ARBA" id="ARBA00022884"/>
    </source>
</evidence>
<evidence type="ECO:0000256" key="17">
    <source>
        <dbReference type="ARBA" id="ARBA00023125"/>
    </source>
</evidence>
<keyword evidence="16" id="KW-0239">DNA-directed DNA polymerase</keyword>
<keyword evidence="13" id="KW-0694">RNA-binding</keyword>
<dbReference type="GO" id="GO:0003677">
    <property type="term" value="F:DNA binding"/>
    <property type="evidence" value="ECO:0007669"/>
    <property type="project" value="UniProtKB-KW"/>
</dbReference>
<dbReference type="EMBL" id="UFAJ01001098">
    <property type="protein sequence ID" value="SSD62058.1"/>
    <property type="molecule type" value="Genomic_DNA"/>
</dbReference>
<evidence type="ECO:0000256" key="7">
    <source>
        <dbReference type="ARBA" id="ARBA00022695"/>
    </source>
</evidence>
<feature type="domain" description="CCHC-type" evidence="26">
    <location>
        <begin position="275"/>
        <end position="290"/>
    </location>
</feature>
<evidence type="ECO:0000256" key="22">
    <source>
        <dbReference type="ARBA" id="ARBA00048173"/>
    </source>
</evidence>
<comment type="subcellular location">
    <subcellularLocation>
        <location evidence="3">Cytoplasm</location>
    </subcellularLocation>
    <subcellularLocation>
        <location evidence="2">Nucleus</location>
    </subcellularLocation>
</comment>